<evidence type="ECO:0000256" key="1">
    <source>
        <dbReference type="SAM" id="MobiDB-lite"/>
    </source>
</evidence>
<keyword evidence="5" id="KW-1185">Reference proteome</keyword>
<dbReference type="Proteomes" id="UP000006039">
    <property type="component" value="Unassembled WGS sequence"/>
</dbReference>
<feature type="region of interest" description="Disordered" evidence="1">
    <location>
        <begin position="92"/>
        <end position="226"/>
    </location>
</feature>
<accession>J3NSG0</accession>
<evidence type="ECO:0000259" key="2">
    <source>
        <dbReference type="PROSITE" id="PS51388"/>
    </source>
</evidence>
<evidence type="ECO:0000313" key="5">
    <source>
        <dbReference type="Proteomes" id="UP000006039"/>
    </source>
</evidence>
<dbReference type="GeneID" id="20344670"/>
<proteinExistence type="predicted"/>
<name>J3NSG0_GAET3</name>
<dbReference type="PROSITE" id="PS51388">
    <property type="entry name" value="GED"/>
    <property type="match status" value="1"/>
</dbReference>
<dbReference type="Gene3D" id="1.25.40.20">
    <property type="entry name" value="Ankyrin repeat-containing domain"/>
    <property type="match status" value="1"/>
</dbReference>
<dbReference type="OrthoDB" id="194358at2759"/>
<dbReference type="InterPro" id="IPR036770">
    <property type="entry name" value="Ankyrin_rpt-contain_sf"/>
</dbReference>
<feature type="region of interest" description="Disordered" evidence="1">
    <location>
        <begin position="266"/>
        <end position="321"/>
    </location>
</feature>
<dbReference type="EMBL" id="GL385396">
    <property type="protein sequence ID" value="EJT79123.1"/>
    <property type="molecule type" value="Genomic_DNA"/>
</dbReference>
<dbReference type="eggNOG" id="ENOG502RS6K">
    <property type="taxonomic scope" value="Eukaryota"/>
</dbReference>
<evidence type="ECO:0000313" key="4">
    <source>
        <dbReference type="EnsemblFungi" id="EJT79123"/>
    </source>
</evidence>
<reference evidence="3" key="2">
    <citation type="submission" date="2010-07" db="EMBL/GenBank/DDBJ databases">
        <authorList>
            <consortium name="The Broad Institute Genome Sequencing Platform"/>
            <consortium name="Broad Institute Genome Sequencing Center for Infectious Disease"/>
            <person name="Ma L.-J."/>
            <person name="Dead R."/>
            <person name="Young S."/>
            <person name="Zeng Q."/>
            <person name="Koehrsen M."/>
            <person name="Alvarado L."/>
            <person name="Berlin A."/>
            <person name="Chapman S.B."/>
            <person name="Chen Z."/>
            <person name="Freedman E."/>
            <person name="Gellesch M."/>
            <person name="Goldberg J."/>
            <person name="Griggs A."/>
            <person name="Gujja S."/>
            <person name="Heilman E.R."/>
            <person name="Heiman D."/>
            <person name="Hepburn T."/>
            <person name="Howarth C."/>
            <person name="Jen D."/>
            <person name="Larson L."/>
            <person name="Mehta T."/>
            <person name="Neiman D."/>
            <person name="Pearson M."/>
            <person name="Roberts A."/>
            <person name="Saif S."/>
            <person name="Shea T."/>
            <person name="Shenoy N."/>
            <person name="Sisk P."/>
            <person name="Stolte C."/>
            <person name="Sykes S."/>
            <person name="Walk T."/>
            <person name="White J."/>
            <person name="Yandava C."/>
            <person name="Haas B."/>
            <person name="Nusbaum C."/>
            <person name="Birren B."/>
        </authorList>
    </citation>
    <scope>NUCLEOTIDE SEQUENCE</scope>
    <source>
        <strain evidence="3">R3-111a-1</strain>
    </source>
</reference>
<feature type="compositionally biased region" description="Basic and acidic residues" evidence="1">
    <location>
        <begin position="291"/>
        <end position="303"/>
    </location>
</feature>
<dbReference type="STRING" id="644352.J3NSG0"/>
<dbReference type="HOGENOM" id="CLU_550991_0_0_1"/>
<feature type="compositionally biased region" description="Low complexity" evidence="1">
    <location>
        <begin position="174"/>
        <end position="216"/>
    </location>
</feature>
<protein>
    <recommendedName>
        <fullName evidence="2">GED domain-containing protein</fullName>
    </recommendedName>
</protein>
<reference evidence="4" key="5">
    <citation type="submission" date="2018-04" db="UniProtKB">
        <authorList>
            <consortium name="EnsemblFungi"/>
        </authorList>
    </citation>
    <scope>IDENTIFICATION</scope>
    <source>
        <strain evidence="4">R3-111a-1</strain>
    </source>
</reference>
<reference evidence="4" key="4">
    <citation type="journal article" date="2015" name="G3 (Bethesda)">
        <title>Genome sequences of three phytopathogenic species of the Magnaporthaceae family of fungi.</title>
        <authorList>
            <person name="Okagaki L.H."/>
            <person name="Nunes C.C."/>
            <person name="Sailsbery J."/>
            <person name="Clay B."/>
            <person name="Brown D."/>
            <person name="John T."/>
            <person name="Oh Y."/>
            <person name="Young N."/>
            <person name="Fitzgerald M."/>
            <person name="Haas B.J."/>
            <person name="Zeng Q."/>
            <person name="Young S."/>
            <person name="Adiconis X."/>
            <person name="Fan L."/>
            <person name="Levin J.Z."/>
            <person name="Mitchell T.K."/>
            <person name="Okubara P.A."/>
            <person name="Farman M.L."/>
            <person name="Kohn L.M."/>
            <person name="Birren B."/>
            <person name="Ma L.-J."/>
            <person name="Dean R.A."/>
        </authorList>
    </citation>
    <scope>NUCLEOTIDE SEQUENCE</scope>
    <source>
        <strain evidence="4">R3-111a-1</strain>
    </source>
</reference>
<reference evidence="3" key="3">
    <citation type="submission" date="2010-09" db="EMBL/GenBank/DDBJ databases">
        <title>Annotation of Gaeumannomyces graminis var. tritici R3-111a-1.</title>
        <authorList>
            <consortium name="The Broad Institute Genome Sequencing Platform"/>
            <person name="Ma L.-J."/>
            <person name="Dead R."/>
            <person name="Young S.K."/>
            <person name="Zeng Q."/>
            <person name="Gargeya S."/>
            <person name="Fitzgerald M."/>
            <person name="Haas B."/>
            <person name="Abouelleil A."/>
            <person name="Alvarado L."/>
            <person name="Arachchi H.M."/>
            <person name="Berlin A."/>
            <person name="Brown A."/>
            <person name="Chapman S.B."/>
            <person name="Chen Z."/>
            <person name="Dunbar C."/>
            <person name="Freedman E."/>
            <person name="Gearin G."/>
            <person name="Gellesch M."/>
            <person name="Goldberg J."/>
            <person name="Griggs A."/>
            <person name="Gujja S."/>
            <person name="Heiman D."/>
            <person name="Howarth C."/>
            <person name="Larson L."/>
            <person name="Lui A."/>
            <person name="MacDonald P.J.P."/>
            <person name="Mehta T."/>
            <person name="Montmayeur A."/>
            <person name="Murphy C."/>
            <person name="Neiman D."/>
            <person name="Pearson M."/>
            <person name="Priest M."/>
            <person name="Roberts A."/>
            <person name="Saif S."/>
            <person name="Shea T."/>
            <person name="Shenoy N."/>
            <person name="Sisk P."/>
            <person name="Stolte C."/>
            <person name="Sykes S."/>
            <person name="Yandava C."/>
            <person name="Wortman J."/>
            <person name="Nusbaum C."/>
            <person name="Birren B."/>
        </authorList>
    </citation>
    <scope>NUCLEOTIDE SEQUENCE</scope>
    <source>
        <strain evidence="3">R3-111a-1</strain>
    </source>
</reference>
<feature type="region of interest" description="Disordered" evidence="1">
    <location>
        <begin position="1"/>
        <end position="23"/>
    </location>
</feature>
<dbReference type="InterPro" id="IPR020850">
    <property type="entry name" value="GED_dom"/>
</dbReference>
<feature type="compositionally biased region" description="Basic and acidic residues" evidence="1">
    <location>
        <begin position="1"/>
        <end position="10"/>
    </location>
</feature>
<reference evidence="5" key="1">
    <citation type="submission" date="2010-07" db="EMBL/GenBank/DDBJ databases">
        <title>The genome sequence of Gaeumannomyces graminis var. tritici strain R3-111a-1.</title>
        <authorList>
            <consortium name="The Broad Institute Genome Sequencing Platform"/>
            <person name="Ma L.-J."/>
            <person name="Dead R."/>
            <person name="Young S."/>
            <person name="Zeng Q."/>
            <person name="Koehrsen M."/>
            <person name="Alvarado L."/>
            <person name="Berlin A."/>
            <person name="Chapman S.B."/>
            <person name="Chen Z."/>
            <person name="Freedman E."/>
            <person name="Gellesch M."/>
            <person name="Goldberg J."/>
            <person name="Griggs A."/>
            <person name="Gujja S."/>
            <person name="Heilman E.R."/>
            <person name="Heiman D."/>
            <person name="Hepburn T."/>
            <person name="Howarth C."/>
            <person name="Jen D."/>
            <person name="Larson L."/>
            <person name="Mehta T."/>
            <person name="Neiman D."/>
            <person name="Pearson M."/>
            <person name="Roberts A."/>
            <person name="Saif S."/>
            <person name="Shea T."/>
            <person name="Shenoy N."/>
            <person name="Sisk P."/>
            <person name="Stolte C."/>
            <person name="Sykes S."/>
            <person name="Walk T."/>
            <person name="White J."/>
            <person name="Yandava C."/>
            <person name="Haas B."/>
            <person name="Nusbaum C."/>
            <person name="Birren B."/>
        </authorList>
    </citation>
    <scope>NUCLEOTIDE SEQUENCE [LARGE SCALE GENOMIC DNA]</scope>
    <source>
        <strain evidence="5">R3-111a-1</strain>
    </source>
</reference>
<organism evidence="3">
    <name type="scientific">Gaeumannomyces tritici (strain R3-111a-1)</name>
    <name type="common">Wheat and barley take-all root rot fungus</name>
    <name type="synonym">Gaeumannomyces graminis var. tritici</name>
    <dbReference type="NCBI Taxonomy" id="644352"/>
    <lineage>
        <taxon>Eukaryota</taxon>
        <taxon>Fungi</taxon>
        <taxon>Dikarya</taxon>
        <taxon>Ascomycota</taxon>
        <taxon>Pezizomycotina</taxon>
        <taxon>Sordariomycetes</taxon>
        <taxon>Sordariomycetidae</taxon>
        <taxon>Magnaporthales</taxon>
        <taxon>Magnaporthaceae</taxon>
        <taxon>Gaeumannomyces</taxon>
    </lineage>
</organism>
<gene>
    <name evidence="4" type="primary">20344670</name>
    <name evidence="3" type="ORF">GGTG_04212</name>
</gene>
<feature type="domain" description="GED" evidence="2">
    <location>
        <begin position="1"/>
        <end position="45"/>
    </location>
</feature>
<feature type="compositionally biased region" description="Polar residues" evidence="1">
    <location>
        <begin position="98"/>
        <end position="123"/>
    </location>
</feature>
<dbReference type="VEuPathDB" id="FungiDB:GGTG_04212"/>
<evidence type="ECO:0000313" key="3">
    <source>
        <dbReference type="EMBL" id="EJT79123.1"/>
    </source>
</evidence>
<dbReference type="RefSeq" id="XP_009220268.1">
    <property type="nucleotide sequence ID" value="XM_009222004.1"/>
</dbReference>
<feature type="compositionally biased region" description="Pro residues" evidence="1">
    <location>
        <begin position="146"/>
        <end position="163"/>
    </location>
</feature>
<sequence>MNEKAPRDLAQEPDETREERGRLRRETELLRQALQKCRLYQPREISVLPAEFPRVSAVAMPPSSQQASRAIKSAKKIVVRLPTAEFNFSVTPTPPLNLGSQSTDPVAVSHATTPNSSYNSSEVSAIGGSKTAGAATPPAPCLITPPRLPEPASNPPGNPPPVPSAGAPGGGSGSAAPKSTGLFGSSPLSGNSSASAATAPSLLGGKSGTTTTAPTPSGGGLFSSGITTTTTATPLDSGLFGSVPATTAAPSSSGVFGSRTTTATTTAPVILGEDTLQERHNSLNSRRPPKRKYDQRSGNKTEGDSGTNENDGDASANVPSEEGQLARRLNFLRGLLACPGMDANHYDRRGSTVLIAFIEHLTDQDEDRHRNLAAILQLLVSDGPGGGRARVGARNREGETARLGRKTALKVLLERGGASVHVRDTKGRGVLEIIDERCSRARHDIALYGRLEAYRVLLTGRYKDDWVGGDQVCQNPRVLDEWRVRSTSTRPVVFQ</sequence>
<dbReference type="EnsemblFungi" id="EJT79123">
    <property type="protein sequence ID" value="EJT79123"/>
    <property type="gene ID" value="GGTG_04212"/>
</dbReference>
<dbReference type="AlphaFoldDB" id="J3NSG0"/>